<evidence type="ECO:0000259" key="4">
    <source>
        <dbReference type="PROSITE" id="PS01031"/>
    </source>
</evidence>
<evidence type="ECO:0000256" key="1">
    <source>
        <dbReference type="PROSITE-ProRule" id="PRU00285"/>
    </source>
</evidence>
<reference evidence="6" key="1">
    <citation type="submission" date="2022-06" db="EMBL/GenBank/DDBJ databases">
        <title>Aeoliella straminimaris, a novel planctomycete from sediments.</title>
        <authorList>
            <person name="Vitorino I.R."/>
            <person name="Lage O.M."/>
        </authorList>
    </citation>
    <scope>NUCLEOTIDE SEQUENCE</scope>
    <source>
        <strain evidence="6">ICT_H6.2</strain>
    </source>
</reference>
<feature type="domain" description="CS" evidence="5">
    <location>
        <begin position="45"/>
        <end position="149"/>
    </location>
</feature>
<dbReference type="PROSITE" id="PS51203">
    <property type="entry name" value="CS"/>
    <property type="match status" value="1"/>
</dbReference>
<evidence type="ECO:0000256" key="3">
    <source>
        <dbReference type="SAM" id="MobiDB-lite"/>
    </source>
</evidence>
<dbReference type="InterPro" id="IPR007052">
    <property type="entry name" value="CS_dom"/>
</dbReference>
<dbReference type="Proteomes" id="UP001155241">
    <property type="component" value="Unassembled WGS sequence"/>
</dbReference>
<dbReference type="InterPro" id="IPR008978">
    <property type="entry name" value="HSP20-like_chaperone"/>
</dbReference>
<accession>A0A9X2FFP0</accession>
<evidence type="ECO:0000313" key="7">
    <source>
        <dbReference type="Proteomes" id="UP001155241"/>
    </source>
</evidence>
<dbReference type="Gene3D" id="2.60.40.790">
    <property type="match status" value="1"/>
</dbReference>
<evidence type="ECO:0000313" key="6">
    <source>
        <dbReference type="EMBL" id="MCO6045439.1"/>
    </source>
</evidence>
<protein>
    <submittedName>
        <fullName evidence="6">Hsp20/alpha crystallin family protein</fullName>
    </submittedName>
</protein>
<gene>
    <name evidence="6" type="ORF">NG895_16130</name>
</gene>
<proteinExistence type="inferred from homology"/>
<name>A0A9X2FFP0_9BACT</name>
<comment type="caution">
    <text evidence="6">The sequence shown here is derived from an EMBL/GenBank/DDBJ whole genome shotgun (WGS) entry which is preliminary data.</text>
</comment>
<keyword evidence="7" id="KW-1185">Reference proteome</keyword>
<feature type="region of interest" description="Disordered" evidence="3">
    <location>
        <begin position="1"/>
        <end position="20"/>
    </location>
</feature>
<dbReference type="Pfam" id="PF00011">
    <property type="entry name" value="HSP20"/>
    <property type="match status" value="1"/>
</dbReference>
<dbReference type="EMBL" id="JAMXLR010000055">
    <property type="protein sequence ID" value="MCO6045439.1"/>
    <property type="molecule type" value="Genomic_DNA"/>
</dbReference>
<dbReference type="RefSeq" id="WP_252853551.1">
    <property type="nucleotide sequence ID" value="NZ_JAMXLR010000055.1"/>
</dbReference>
<dbReference type="SUPFAM" id="SSF49764">
    <property type="entry name" value="HSP20-like chaperones"/>
    <property type="match status" value="1"/>
</dbReference>
<dbReference type="PANTHER" id="PTHR11527">
    <property type="entry name" value="HEAT-SHOCK PROTEIN 20 FAMILY MEMBER"/>
    <property type="match status" value="1"/>
</dbReference>
<sequence>MAGLTTRGTKGPPTRWNGGKSLYDEMEHMLSKLWEEGQEAWFGGRHIPSLDIEETESAMEVKVDLPGLKAEEIEIQLNGNMLTVSGHRRAEKEEKGKKTHYMERKFGSFSRTVSLPSPVEEDEVAAEYHDGVLHITLPKPEAAKGKKINVKG</sequence>
<dbReference type="CDD" id="cd06464">
    <property type="entry name" value="ACD_sHsps-like"/>
    <property type="match status" value="1"/>
</dbReference>
<feature type="domain" description="SHSP" evidence="4">
    <location>
        <begin position="41"/>
        <end position="152"/>
    </location>
</feature>
<evidence type="ECO:0000259" key="5">
    <source>
        <dbReference type="PROSITE" id="PS51203"/>
    </source>
</evidence>
<dbReference type="InterPro" id="IPR002068">
    <property type="entry name" value="A-crystallin/Hsp20_dom"/>
</dbReference>
<comment type="similarity">
    <text evidence="1 2">Belongs to the small heat shock protein (HSP20) family.</text>
</comment>
<dbReference type="InterPro" id="IPR031107">
    <property type="entry name" value="Small_HSP"/>
</dbReference>
<dbReference type="AlphaFoldDB" id="A0A9X2FFP0"/>
<organism evidence="6 7">
    <name type="scientific">Aeoliella straminimaris</name>
    <dbReference type="NCBI Taxonomy" id="2954799"/>
    <lineage>
        <taxon>Bacteria</taxon>
        <taxon>Pseudomonadati</taxon>
        <taxon>Planctomycetota</taxon>
        <taxon>Planctomycetia</taxon>
        <taxon>Pirellulales</taxon>
        <taxon>Lacipirellulaceae</taxon>
        <taxon>Aeoliella</taxon>
    </lineage>
</organism>
<evidence type="ECO:0000256" key="2">
    <source>
        <dbReference type="RuleBase" id="RU003616"/>
    </source>
</evidence>
<dbReference type="PROSITE" id="PS01031">
    <property type="entry name" value="SHSP"/>
    <property type="match status" value="1"/>
</dbReference>